<dbReference type="Gene3D" id="3.40.50.1000">
    <property type="entry name" value="HAD superfamily/HAD-like"/>
    <property type="match status" value="1"/>
</dbReference>
<dbReference type="PANTHER" id="PTHR43434:SF1">
    <property type="entry name" value="PHOSPHOGLYCOLATE PHOSPHATASE"/>
    <property type="match status" value="1"/>
</dbReference>
<dbReference type="KEGG" id="mph:MLP_14340"/>
<dbReference type="Proteomes" id="UP000007947">
    <property type="component" value="Chromosome"/>
</dbReference>
<dbReference type="SFLD" id="SFLDS00003">
    <property type="entry name" value="Haloacid_Dehalogenase"/>
    <property type="match status" value="1"/>
</dbReference>
<dbReference type="InterPro" id="IPR023214">
    <property type="entry name" value="HAD_sf"/>
</dbReference>
<evidence type="ECO:0000313" key="2">
    <source>
        <dbReference type="Proteomes" id="UP000007947"/>
    </source>
</evidence>
<dbReference type="Pfam" id="PF00702">
    <property type="entry name" value="Hydrolase"/>
    <property type="match status" value="1"/>
</dbReference>
<dbReference type="EMBL" id="AP012204">
    <property type="protein sequence ID" value="BAK34448.1"/>
    <property type="molecule type" value="Genomic_DNA"/>
</dbReference>
<proteinExistence type="predicted"/>
<reference evidence="1 2" key="1">
    <citation type="submission" date="2011-05" db="EMBL/GenBank/DDBJ databases">
        <title>Whole genome sequence of Microlunatus phosphovorus NM-1.</title>
        <authorList>
            <person name="Hosoyama A."/>
            <person name="Sasaki K."/>
            <person name="Harada T."/>
            <person name="Igarashi R."/>
            <person name="Kawakoshi A."/>
            <person name="Sasagawa M."/>
            <person name="Fukada J."/>
            <person name="Nakamura S."/>
            <person name="Katano Y."/>
            <person name="Hanada S."/>
            <person name="Kamagata Y."/>
            <person name="Nakamura N."/>
            <person name="Yamazaki S."/>
            <person name="Fujita N."/>
        </authorList>
    </citation>
    <scope>NUCLEOTIDE SEQUENCE [LARGE SCALE GENOMIC DNA]</scope>
    <source>
        <strain evidence="2">ATCC 700054 / DSM 10555 / JCM 9379 / NBRC 101784 / NCIMB 13414 / VKM Ac-1990 / NM-1</strain>
    </source>
</reference>
<dbReference type="InterPro" id="IPR036412">
    <property type="entry name" value="HAD-like_sf"/>
</dbReference>
<name>F5XQE8_MICPN</name>
<organism evidence="1 2">
    <name type="scientific">Microlunatus phosphovorus (strain ATCC 700054 / DSM 10555 / JCM 9379 / NBRC 101784 / NCIMB 13414 / VKM Ac-1990 / NM-1)</name>
    <dbReference type="NCBI Taxonomy" id="1032480"/>
    <lineage>
        <taxon>Bacteria</taxon>
        <taxon>Bacillati</taxon>
        <taxon>Actinomycetota</taxon>
        <taxon>Actinomycetes</taxon>
        <taxon>Propionibacteriales</taxon>
        <taxon>Propionibacteriaceae</taxon>
        <taxon>Microlunatus</taxon>
    </lineage>
</organism>
<evidence type="ECO:0008006" key="3">
    <source>
        <dbReference type="Google" id="ProtNLM"/>
    </source>
</evidence>
<evidence type="ECO:0000313" key="1">
    <source>
        <dbReference type="EMBL" id="BAK34448.1"/>
    </source>
</evidence>
<gene>
    <name evidence="1" type="ordered locus">MLP_14340</name>
</gene>
<dbReference type="SUPFAM" id="SSF56784">
    <property type="entry name" value="HAD-like"/>
    <property type="match status" value="1"/>
</dbReference>
<sequence length="243" mass="26135">MTTSAPPHAVVFDFYGTLTDPARENGRRTVIETTAAALGVDAASYWAATSESFDRRCRGEFGDTRSTLKHLARQCGCDVDDRTLDHALTVHLQSYQDLAAPHPRAVAVLAQLRDGGCRIGVLTDCSSELPEVWTETMWPSHVDGVSFSAVTGQRKPHPAGYLDIADQLGVDPVECWFVGDGGSGEHLGAKSAGMRPVLVTNAAYGVAHLRTDPDAYRPADVIDDLSEVPQLLLGKLRPDLNPA</sequence>
<dbReference type="GO" id="GO:0008967">
    <property type="term" value="F:phosphoglycolate phosphatase activity"/>
    <property type="evidence" value="ECO:0007669"/>
    <property type="project" value="TreeGrafter"/>
</dbReference>
<keyword evidence="2" id="KW-1185">Reference proteome</keyword>
<protein>
    <recommendedName>
        <fullName evidence="3">Hydrolase</fullName>
    </recommendedName>
</protein>
<dbReference type="OrthoDB" id="9795007at2"/>
<dbReference type="InterPro" id="IPR050155">
    <property type="entry name" value="HAD-like_hydrolase_sf"/>
</dbReference>
<dbReference type="SFLD" id="SFLDG01129">
    <property type="entry name" value="C1.5:_HAD__Beta-PGM__Phosphata"/>
    <property type="match status" value="1"/>
</dbReference>
<dbReference type="RefSeq" id="WP_013862331.1">
    <property type="nucleotide sequence ID" value="NC_015635.1"/>
</dbReference>
<dbReference type="GO" id="GO:0006281">
    <property type="term" value="P:DNA repair"/>
    <property type="evidence" value="ECO:0007669"/>
    <property type="project" value="TreeGrafter"/>
</dbReference>
<dbReference type="eggNOG" id="COG1011">
    <property type="taxonomic scope" value="Bacteria"/>
</dbReference>
<dbReference type="HOGENOM" id="CLU_045011_20_0_11"/>
<dbReference type="AlphaFoldDB" id="F5XQE8"/>
<dbReference type="PANTHER" id="PTHR43434">
    <property type="entry name" value="PHOSPHOGLYCOLATE PHOSPHATASE"/>
    <property type="match status" value="1"/>
</dbReference>
<accession>F5XQE8</accession>
<dbReference type="STRING" id="1032480.MLP_14340"/>